<dbReference type="PANTHER" id="PTHR43280">
    <property type="entry name" value="ARAC-FAMILY TRANSCRIPTIONAL REGULATOR"/>
    <property type="match status" value="1"/>
</dbReference>
<evidence type="ECO:0000256" key="3">
    <source>
        <dbReference type="ARBA" id="ARBA00023163"/>
    </source>
</evidence>
<comment type="caution">
    <text evidence="6">The sequence shown here is derived from an EMBL/GenBank/DDBJ whole genome shotgun (WGS) entry which is preliminary data.</text>
</comment>
<dbReference type="InterPro" id="IPR018062">
    <property type="entry name" value="HTH_AraC-typ_CS"/>
</dbReference>
<keyword evidence="4" id="KW-0472">Membrane</keyword>
<evidence type="ECO:0000256" key="2">
    <source>
        <dbReference type="ARBA" id="ARBA00023125"/>
    </source>
</evidence>
<proteinExistence type="predicted"/>
<accession>A0ABW3HQI2</accession>
<organism evidence="6 7">
    <name type="scientific">Paenibacillus chungangensis</name>
    <dbReference type="NCBI Taxonomy" id="696535"/>
    <lineage>
        <taxon>Bacteria</taxon>
        <taxon>Bacillati</taxon>
        <taxon>Bacillota</taxon>
        <taxon>Bacilli</taxon>
        <taxon>Bacillales</taxon>
        <taxon>Paenibacillaceae</taxon>
        <taxon>Paenibacillus</taxon>
    </lineage>
</organism>
<dbReference type="RefSeq" id="WP_377564081.1">
    <property type="nucleotide sequence ID" value="NZ_JBHTJZ010000011.1"/>
</dbReference>
<keyword evidence="4" id="KW-1133">Transmembrane helix</keyword>
<protein>
    <submittedName>
        <fullName evidence="6">Helix-turn-helix domain-containing protein</fullName>
    </submittedName>
</protein>
<dbReference type="PROSITE" id="PS00041">
    <property type="entry name" value="HTH_ARAC_FAMILY_1"/>
    <property type="match status" value="1"/>
</dbReference>
<keyword evidence="2" id="KW-0238">DNA-binding</keyword>
<dbReference type="PANTHER" id="PTHR43280:SF28">
    <property type="entry name" value="HTH-TYPE TRANSCRIPTIONAL ACTIVATOR RHAS"/>
    <property type="match status" value="1"/>
</dbReference>
<dbReference type="EMBL" id="JBHTJZ010000011">
    <property type="protein sequence ID" value="MFD0959817.1"/>
    <property type="molecule type" value="Genomic_DNA"/>
</dbReference>
<dbReference type="PRINTS" id="PR00032">
    <property type="entry name" value="HTHARAC"/>
</dbReference>
<feature type="transmembrane region" description="Helical" evidence="4">
    <location>
        <begin position="283"/>
        <end position="304"/>
    </location>
</feature>
<name>A0ABW3HQI2_9BACL</name>
<dbReference type="SMART" id="SM00342">
    <property type="entry name" value="HTH_ARAC"/>
    <property type="match status" value="1"/>
</dbReference>
<evidence type="ECO:0000313" key="6">
    <source>
        <dbReference type="EMBL" id="MFD0959817.1"/>
    </source>
</evidence>
<dbReference type="Gene3D" id="6.10.340.10">
    <property type="match status" value="1"/>
</dbReference>
<evidence type="ECO:0000256" key="4">
    <source>
        <dbReference type="SAM" id="Phobius"/>
    </source>
</evidence>
<dbReference type="SUPFAM" id="SSF46689">
    <property type="entry name" value="Homeodomain-like"/>
    <property type="match status" value="2"/>
</dbReference>
<sequence>MLTWFLSIIALLLSFNLLTYTFFRSTIHDEIIQNNSLNLQSAVNLYESHFTRIRTIGIGMLLDERLGSVIKTRDGSINYESASMIRNDFILATIRDPMLFIDDIMLYLRDHAFIVDKAGTSGAEEMFERYYHHPDYEFTFWQGELEGNHHFRIYPSASFQYKVFSSSSDIGTMVPILVQNVYARQMSLLFFLDQEKLIDAYVQRSGEDSFYLFDGNGTELISSGSMDAELEFGQLRVQEPGHINYRKIGDDYYFFTRGSTTGLTYVSAVPTTNIAAQMTKLNVILALILTVALLLGLAAAVYFARRLHTPVSRILAAMEGQAASPATSTHIKEFDLINDRLTRLSQDNRTMDRDLQRKNSLLQHYLLTSKLKRLYIHSEEEDRRFPAESDKPYWFVGVRLLFKRMDDETGTDIRQDRAAKVVQEFLQAYFRTLFKDATTLQVESNLLVSFLPEAEEVSPETIEEHLQELTEVFDLDHAYYLATIAAKHNDAGTAPAESYQHILRMLDSRKLSDTTQLIMEDSVEKEIMAEDEGSAFYTHLEQGNESELLRLVIRKLAGMEKRGASQKQVEEFARGIVYRTASSLHPEDVLRVHPASPLDAIRACYTLPQFEDFFRAFLPSALALMKERREISDPVVKCMLDYVEQHYGAGVSLDLLADKLKMSRTYLSSYFKEKHGKTFSEHLNDVRMNKAVELLTSSDLMISEVAERVGYYSVNSFIRNFKKVKGMPPGEFRRSLL</sequence>
<evidence type="ECO:0000313" key="7">
    <source>
        <dbReference type="Proteomes" id="UP001596989"/>
    </source>
</evidence>
<keyword evidence="1" id="KW-0805">Transcription regulation</keyword>
<dbReference type="InterPro" id="IPR018060">
    <property type="entry name" value="HTH_AraC"/>
</dbReference>
<keyword evidence="7" id="KW-1185">Reference proteome</keyword>
<keyword evidence="4" id="KW-0812">Transmembrane</keyword>
<dbReference type="InterPro" id="IPR020449">
    <property type="entry name" value="Tscrpt_reg_AraC-type_HTH"/>
</dbReference>
<keyword evidence="3" id="KW-0804">Transcription</keyword>
<dbReference type="InterPro" id="IPR009057">
    <property type="entry name" value="Homeodomain-like_sf"/>
</dbReference>
<dbReference type="Gene3D" id="1.10.10.60">
    <property type="entry name" value="Homeodomain-like"/>
    <property type="match status" value="2"/>
</dbReference>
<dbReference type="PROSITE" id="PS01124">
    <property type="entry name" value="HTH_ARAC_FAMILY_2"/>
    <property type="match status" value="1"/>
</dbReference>
<evidence type="ECO:0000256" key="1">
    <source>
        <dbReference type="ARBA" id="ARBA00023015"/>
    </source>
</evidence>
<dbReference type="Proteomes" id="UP001596989">
    <property type="component" value="Unassembled WGS sequence"/>
</dbReference>
<feature type="domain" description="HTH araC/xylS-type" evidence="5">
    <location>
        <begin position="637"/>
        <end position="735"/>
    </location>
</feature>
<reference evidence="7" key="1">
    <citation type="journal article" date="2019" name="Int. J. Syst. Evol. Microbiol.">
        <title>The Global Catalogue of Microorganisms (GCM) 10K type strain sequencing project: providing services to taxonomists for standard genome sequencing and annotation.</title>
        <authorList>
            <consortium name="The Broad Institute Genomics Platform"/>
            <consortium name="The Broad Institute Genome Sequencing Center for Infectious Disease"/>
            <person name="Wu L."/>
            <person name="Ma J."/>
        </authorList>
    </citation>
    <scope>NUCLEOTIDE SEQUENCE [LARGE SCALE GENOMIC DNA]</scope>
    <source>
        <strain evidence="7">CCUG 59129</strain>
    </source>
</reference>
<gene>
    <name evidence="6" type="ORF">ACFQ2I_10485</name>
</gene>
<evidence type="ECO:0000259" key="5">
    <source>
        <dbReference type="PROSITE" id="PS01124"/>
    </source>
</evidence>
<dbReference type="Pfam" id="PF12833">
    <property type="entry name" value="HTH_18"/>
    <property type="match status" value="1"/>
</dbReference>